<dbReference type="InterPro" id="IPR005561">
    <property type="entry name" value="ANTAR"/>
</dbReference>
<dbReference type="PATRIC" id="fig|1179773.3.peg.4421"/>
<feature type="region of interest" description="Disordered" evidence="3">
    <location>
        <begin position="251"/>
        <end position="299"/>
    </location>
</feature>
<feature type="compositionally biased region" description="Acidic residues" evidence="3">
    <location>
        <begin position="273"/>
        <end position="288"/>
    </location>
</feature>
<dbReference type="STRING" id="1179773.BN6_44130"/>
<dbReference type="Gene3D" id="1.10.10.10">
    <property type="entry name" value="Winged helix-like DNA-binding domain superfamily/Winged helix DNA-binding domain"/>
    <property type="match status" value="1"/>
</dbReference>
<dbReference type="KEGG" id="sesp:BN6_44130"/>
<dbReference type="EMBL" id="HE804045">
    <property type="protein sequence ID" value="CCH31694.1"/>
    <property type="molecule type" value="Genomic_DNA"/>
</dbReference>
<dbReference type="InterPro" id="IPR029016">
    <property type="entry name" value="GAF-like_dom_sf"/>
</dbReference>
<organism evidence="5 6">
    <name type="scientific">Saccharothrix espanaensis (strain ATCC 51144 / DSM 44229 / JCM 9112 / NBRC 15066 / NRRL 15764)</name>
    <dbReference type="NCBI Taxonomy" id="1179773"/>
    <lineage>
        <taxon>Bacteria</taxon>
        <taxon>Bacillati</taxon>
        <taxon>Actinomycetota</taxon>
        <taxon>Actinomycetes</taxon>
        <taxon>Pseudonocardiales</taxon>
        <taxon>Pseudonocardiaceae</taxon>
        <taxon>Saccharothrix</taxon>
    </lineage>
</organism>
<keyword evidence="6" id="KW-1185">Reference proteome</keyword>
<dbReference type="OrthoDB" id="4946329at2"/>
<protein>
    <recommendedName>
        <fullName evidence="4">ANTAR domain-containing protein</fullName>
    </recommendedName>
</protein>
<proteinExistence type="predicted"/>
<dbReference type="RefSeq" id="WP_015101806.1">
    <property type="nucleotide sequence ID" value="NC_019673.1"/>
</dbReference>
<reference evidence="5 6" key="1">
    <citation type="journal article" date="2012" name="BMC Genomics">
        <title>Complete genome sequence of Saccharothrix espanaensis DSM 44229T and comparison to the other completely sequenced Pseudonocardiaceae.</title>
        <authorList>
            <person name="Strobel T."/>
            <person name="Al-Dilaimi A."/>
            <person name="Blom J."/>
            <person name="Gessner A."/>
            <person name="Kalinowski J."/>
            <person name="Luzhetska M."/>
            <person name="Puhler A."/>
            <person name="Szczepanowski R."/>
            <person name="Bechthold A."/>
            <person name="Ruckert C."/>
        </authorList>
    </citation>
    <scope>NUCLEOTIDE SEQUENCE [LARGE SCALE GENOMIC DNA]</scope>
    <source>
        <strain evidence="6">ATCC 51144 / DSM 44229 / JCM 9112 / NBRC 15066 / NRRL 15764</strain>
    </source>
</reference>
<sequence length="299" mass="31512">MDSFRLDDVLGAVVRGLRGAVPGLVGADVAVLYPSRPHHRPVVLAEHGVGGALEDVQSRVRGGPTRDAAAGGKPVVSADLWRDERWPGLDLDRACRMFPRRRAALREVRGATALPGLRDNGGLVVLTAYGNRPADDATLDVLSRYERLVASAIATVSASAGTEERTGRVLAVLHHRALVDQAKGIVMARCRTDADTAWALLHEVSARAGAEPSAVAVELVDEVVDRPCPFGARAVGEPKARRIARELWAAIGTDPGTPHRPSTPDTTVASDETASEDATDDATDDALDDATGAMAVEHA</sequence>
<keyword evidence="1" id="KW-0805">Transcription regulation</keyword>
<dbReference type="BioCyc" id="SESP1179773:BN6_RS21365-MONOMER"/>
<dbReference type="HOGENOM" id="CLU_930309_0_0_11"/>
<dbReference type="PROSITE" id="PS50921">
    <property type="entry name" value="ANTAR"/>
    <property type="match status" value="1"/>
</dbReference>
<dbReference type="AlphaFoldDB" id="K0K4B4"/>
<gene>
    <name evidence="5" type="ordered locus">BN6_44130</name>
</gene>
<dbReference type="Gene3D" id="3.30.450.40">
    <property type="match status" value="1"/>
</dbReference>
<evidence type="ECO:0000256" key="2">
    <source>
        <dbReference type="ARBA" id="ARBA00023163"/>
    </source>
</evidence>
<dbReference type="SMART" id="SM01012">
    <property type="entry name" value="ANTAR"/>
    <property type="match status" value="1"/>
</dbReference>
<feature type="compositionally biased region" description="Low complexity" evidence="3">
    <location>
        <begin position="289"/>
        <end position="299"/>
    </location>
</feature>
<keyword evidence="2" id="KW-0804">Transcription</keyword>
<evidence type="ECO:0000313" key="5">
    <source>
        <dbReference type="EMBL" id="CCH31694.1"/>
    </source>
</evidence>
<evidence type="ECO:0000259" key="4">
    <source>
        <dbReference type="PROSITE" id="PS50921"/>
    </source>
</evidence>
<feature type="domain" description="ANTAR" evidence="4">
    <location>
        <begin position="159"/>
        <end position="220"/>
    </location>
</feature>
<dbReference type="GO" id="GO:0003723">
    <property type="term" value="F:RNA binding"/>
    <property type="evidence" value="ECO:0007669"/>
    <property type="project" value="InterPro"/>
</dbReference>
<dbReference type="eggNOG" id="COG3707">
    <property type="taxonomic scope" value="Bacteria"/>
</dbReference>
<accession>K0K4B4</accession>
<dbReference type="InterPro" id="IPR036388">
    <property type="entry name" value="WH-like_DNA-bd_sf"/>
</dbReference>
<dbReference type="Proteomes" id="UP000006281">
    <property type="component" value="Chromosome"/>
</dbReference>
<dbReference type="Pfam" id="PF03861">
    <property type="entry name" value="ANTAR"/>
    <property type="match status" value="1"/>
</dbReference>
<name>K0K4B4_SACES</name>
<evidence type="ECO:0000313" key="6">
    <source>
        <dbReference type="Proteomes" id="UP000006281"/>
    </source>
</evidence>
<evidence type="ECO:0000256" key="1">
    <source>
        <dbReference type="ARBA" id="ARBA00023015"/>
    </source>
</evidence>
<evidence type="ECO:0000256" key="3">
    <source>
        <dbReference type="SAM" id="MobiDB-lite"/>
    </source>
</evidence>